<gene>
    <name evidence="2" type="ORF">B0T14DRAFT_573898</name>
</gene>
<dbReference type="AlphaFoldDB" id="A0AA40CCJ4"/>
<evidence type="ECO:0000313" key="3">
    <source>
        <dbReference type="Proteomes" id="UP001175000"/>
    </source>
</evidence>
<feature type="compositionally biased region" description="Polar residues" evidence="1">
    <location>
        <begin position="170"/>
        <end position="182"/>
    </location>
</feature>
<comment type="caution">
    <text evidence="2">The sequence shown here is derived from an EMBL/GenBank/DDBJ whole genome shotgun (WGS) entry which is preliminary data.</text>
</comment>
<keyword evidence="3" id="KW-1185">Reference proteome</keyword>
<feature type="compositionally biased region" description="Low complexity" evidence="1">
    <location>
        <begin position="192"/>
        <end position="201"/>
    </location>
</feature>
<sequence length="514" mass="58089">MAAIAPMDLVMKSDPASIPLRCTLCPKRPNFSDVSHLLTHISSKSHLSHRFKAELRSHTEREAQEAIRLYDDWYERHGIRGLLAERMAAKDQKKIGKRGRPSHQDTNKFRTAPKRNDAIKAEPEEFAAATPPIAHWSTNTQSSTIRTHNSHHNYLDSSGYQTPVLKRSLSDYSASTPDNMAHSSKYRRWPSETETTESAPASEIRMVSPDEDGDLSKLKGIRYPGMGLFDAASEQARRRRNQRKDESVLRLMKQTSAVIEPIECIWTEDGTFERTRDIYATPSIEGSPDRTFDDEEAYKKKRGRRTTTSAAVVAKPRQTRYSTRTAKPRVATRHRDDDDEDLLGDDDDDLIVRKPSYSHTPMESYDVFQGRSKLNRDRSESPLRRRSALNAMNANASITHEPAKTAKPLSYFPGDSNNNIPAFPSHPPVSGNPYFPHQQNMGAYNPLYVQTRNGYFHPYSYSSYGTETKPTASFQAVNSTVNPNMTAMPFHPFQPPYGDDGPHQNQRGSGGFDI</sequence>
<feature type="region of interest" description="Disordered" evidence="1">
    <location>
        <begin position="495"/>
        <end position="514"/>
    </location>
</feature>
<proteinExistence type="predicted"/>
<accession>A0AA40CCJ4</accession>
<organism evidence="2 3">
    <name type="scientific">Immersiella caudata</name>
    <dbReference type="NCBI Taxonomy" id="314043"/>
    <lineage>
        <taxon>Eukaryota</taxon>
        <taxon>Fungi</taxon>
        <taxon>Dikarya</taxon>
        <taxon>Ascomycota</taxon>
        <taxon>Pezizomycotina</taxon>
        <taxon>Sordariomycetes</taxon>
        <taxon>Sordariomycetidae</taxon>
        <taxon>Sordariales</taxon>
        <taxon>Lasiosphaeriaceae</taxon>
        <taxon>Immersiella</taxon>
    </lineage>
</organism>
<feature type="compositionally biased region" description="Acidic residues" evidence="1">
    <location>
        <begin position="337"/>
        <end position="349"/>
    </location>
</feature>
<feature type="region of interest" description="Disordered" evidence="1">
    <location>
        <begin position="170"/>
        <end position="201"/>
    </location>
</feature>
<evidence type="ECO:0000256" key="1">
    <source>
        <dbReference type="SAM" id="MobiDB-lite"/>
    </source>
</evidence>
<evidence type="ECO:0000313" key="2">
    <source>
        <dbReference type="EMBL" id="KAK0632408.1"/>
    </source>
</evidence>
<name>A0AA40CCJ4_9PEZI</name>
<feature type="region of interest" description="Disordered" evidence="1">
    <location>
        <begin position="281"/>
        <end position="354"/>
    </location>
</feature>
<reference evidence="2" key="1">
    <citation type="submission" date="2023-06" db="EMBL/GenBank/DDBJ databases">
        <title>Genome-scale phylogeny and comparative genomics of the fungal order Sordariales.</title>
        <authorList>
            <consortium name="Lawrence Berkeley National Laboratory"/>
            <person name="Hensen N."/>
            <person name="Bonometti L."/>
            <person name="Westerberg I."/>
            <person name="Brannstrom I.O."/>
            <person name="Guillou S."/>
            <person name="Cros-Aarteil S."/>
            <person name="Calhoun S."/>
            <person name="Haridas S."/>
            <person name="Kuo A."/>
            <person name="Mondo S."/>
            <person name="Pangilinan J."/>
            <person name="Riley R."/>
            <person name="Labutti K."/>
            <person name="Andreopoulos B."/>
            <person name="Lipzen A."/>
            <person name="Chen C."/>
            <person name="Yanf M."/>
            <person name="Daum C."/>
            <person name="Ng V."/>
            <person name="Clum A."/>
            <person name="Steindorff A."/>
            <person name="Ohm R."/>
            <person name="Martin F."/>
            <person name="Silar P."/>
            <person name="Natvig D."/>
            <person name="Lalanne C."/>
            <person name="Gautier V."/>
            <person name="Ament-Velasquez S.L."/>
            <person name="Kruys A."/>
            <person name="Hutchinson M.I."/>
            <person name="Powell A.J."/>
            <person name="Barry K."/>
            <person name="Miller A.N."/>
            <person name="Grigoriev I.V."/>
            <person name="Debuchy R."/>
            <person name="Gladieux P."/>
            <person name="Thoren M.H."/>
            <person name="Johannesson H."/>
        </authorList>
    </citation>
    <scope>NUCLEOTIDE SEQUENCE</scope>
    <source>
        <strain evidence="2">CBS 606.72</strain>
    </source>
</reference>
<protein>
    <submittedName>
        <fullName evidence="2">Uncharacterized protein</fullName>
    </submittedName>
</protein>
<dbReference type="EMBL" id="JAULSU010000001">
    <property type="protein sequence ID" value="KAK0632408.1"/>
    <property type="molecule type" value="Genomic_DNA"/>
</dbReference>
<dbReference type="Proteomes" id="UP001175000">
    <property type="component" value="Unassembled WGS sequence"/>
</dbReference>